<dbReference type="InterPro" id="IPR041999">
    <property type="entry name" value="Sortase_D_1"/>
</dbReference>
<accession>A0A2Z2KKB1</accession>
<dbReference type="EMBL" id="CP021780">
    <property type="protein sequence ID" value="ASA24665.1"/>
    <property type="molecule type" value="Genomic_DNA"/>
</dbReference>
<dbReference type="NCBIfam" id="TIGR01076">
    <property type="entry name" value="sortase_fam"/>
    <property type="match status" value="1"/>
</dbReference>
<name>A0A2Z2KKB1_9BACL</name>
<dbReference type="SUPFAM" id="SSF63817">
    <property type="entry name" value="Sortase"/>
    <property type="match status" value="1"/>
</dbReference>
<evidence type="ECO:0008006" key="6">
    <source>
        <dbReference type="Google" id="ProtNLM"/>
    </source>
</evidence>
<feature type="active site" description="Proton donor/acceptor" evidence="2">
    <location>
        <position position="141"/>
    </location>
</feature>
<reference evidence="4 5" key="1">
    <citation type="submission" date="2017-06" db="EMBL/GenBank/DDBJ databases">
        <title>Complete genome sequence of Paenibacillus donghaensis KCTC 13049T isolated from East Sea sediment, South Korea.</title>
        <authorList>
            <person name="Jung B.K."/>
            <person name="Hong S.-J."/>
            <person name="Shin J.-H."/>
        </authorList>
    </citation>
    <scope>NUCLEOTIDE SEQUENCE [LARGE SCALE GENOMIC DNA]</scope>
    <source>
        <strain evidence="4 5">KCTC 13049</strain>
    </source>
</reference>
<keyword evidence="3" id="KW-0812">Transmembrane</keyword>
<dbReference type="CDD" id="cd05828">
    <property type="entry name" value="Sortase_D_1"/>
    <property type="match status" value="1"/>
</dbReference>
<keyword evidence="1" id="KW-0378">Hydrolase</keyword>
<dbReference type="InterPro" id="IPR023365">
    <property type="entry name" value="Sortase_dom-sf"/>
</dbReference>
<dbReference type="AlphaFoldDB" id="A0A2Z2KKB1"/>
<feature type="active site" description="Acyl-thioester intermediate" evidence="2">
    <location>
        <position position="198"/>
    </location>
</feature>
<organism evidence="4 5">
    <name type="scientific">Paenibacillus donghaensis</name>
    <dbReference type="NCBI Taxonomy" id="414771"/>
    <lineage>
        <taxon>Bacteria</taxon>
        <taxon>Bacillati</taxon>
        <taxon>Bacillota</taxon>
        <taxon>Bacilli</taxon>
        <taxon>Bacillales</taxon>
        <taxon>Paenibacillaceae</taxon>
        <taxon>Paenibacillus</taxon>
    </lineage>
</organism>
<protein>
    <recommendedName>
        <fullName evidence="6">Class D sortase</fullName>
    </recommendedName>
</protein>
<dbReference type="Gene3D" id="2.40.260.10">
    <property type="entry name" value="Sortase"/>
    <property type="match status" value="1"/>
</dbReference>
<gene>
    <name evidence="4" type="ORF">B9T62_30275</name>
</gene>
<keyword evidence="5" id="KW-1185">Reference proteome</keyword>
<feature type="transmembrane region" description="Helical" evidence="3">
    <location>
        <begin position="7"/>
        <end position="27"/>
    </location>
</feature>
<evidence type="ECO:0000313" key="5">
    <source>
        <dbReference type="Proteomes" id="UP000249890"/>
    </source>
</evidence>
<proteinExistence type="predicted"/>
<sequence>MKKHTGWLIAVKLVFMLSLVVLVYSIIQVVKAPLEARQAVQEWTKKREEAGNVLLKETEVPLSAEMISFESGAKAGEEAKTDTGNIEYKDGEIFGMISFPRLGQEAAILEGTEEPQLDRGAGHYAGSAQPGMSGNSVLAGHRDTVFSGLGELMPGDLIKLETAVGYYTYEVTGSVIVDADERGAILSSDSPVLTLITCYPFSYVGPAPERYLLTAALIGQEPPQSR</sequence>
<evidence type="ECO:0000256" key="1">
    <source>
        <dbReference type="ARBA" id="ARBA00022801"/>
    </source>
</evidence>
<dbReference type="Pfam" id="PF04203">
    <property type="entry name" value="Sortase"/>
    <property type="match status" value="1"/>
</dbReference>
<dbReference type="KEGG" id="pdh:B9T62_30275"/>
<dbReference type="RefSeq" id="WP_087918635.1">
    <property type="nucleotide sequence ID" value="NZ_CP021780.1"/>
</dbReference>
<evidence type="ECO:0000256" key="3">
    <source>
        <dbReference type="SAM" id="Phobius"/>
    </source>
</evidence>
<evidence type="ECO:0000256" key="2">
    <source>
        <dbReference type="PIRSR" id="PIRSR605754-1"/>
    </source>
</evidence>
<keyword evidence="3" id="KW-1133">Transmembrane helix</keyword>
<evidence type="ECO:0000313" key="4">
    <source>
        <dbReference type="EMBL" id="ASA24665.1"/>
    </source>
</evidence>
<dbReference type="Proteomes" id="UP000249890">
    <property type="component" value="Chromosome"/>
</dbReference>
<dbReference type="InterPro" id="IPR005754">
    <property type="entry name" value="Sortase"/>
</dbReference>
<dbReference type="GO" id="GO:0016787">
    <property type="term" value="F:hydrolase activity"/>
    <property type="evidence" value="ECO:0007669"/>
    <property type="project" value="UniProtKB-KW"/>
</dbReference>
<dbReference type="OrthoDB" id="165822at2"/>
<keyword evidence="3" id="KW-0472">Membrane</keyword>